<gene>
    <name evidence="3" type="ORF">FGG08_006466</name>
</gene>
<dbReference type="EMBL" id="JAGHQL010000187">
    <property type="protein sequence ID" value="KAH0536671.1"/>
    <property type="molecule type" value="Genomic_DNA"/>
</dbReference>
<dbReference type="CDD" id="cd00138">
    <property type="entry name" value="PLDc_SF"/>
    <property type="match status" value="1"/>
</dbReference>
<accession>A0A9P8L0W3</accession>
<evidence type="ECO:0000256" key="1">
    <source>
        <dbReference type="SAM" id="MobiDB-lite"/>
    </source>
</evidence>
<protein>
    <recommendedName>
        <fullName evidence="2">PLD phosphodiesterase domain-containing protein</fullName>
    </recommendedName>
</protein>
<dbReference type="AlphaFoldDB" id="A0A9P8L0W3"/>
<dbReference type="GO" id="GO:0003824">
    <property type="term" value="F:catalytic activity"/>
    <property type="evidence" value="ECO:0007669"/>
    <property type="project" value="InterPro"/>
</dbReference>
<dbReference type="SUPFAM" id="SSF56024">
    <property type="entry name" value="Phospholipase D/nuclease"/>
    <property type="match status" value="1"/>
</dbReference>
<proteinExistence type="predicted"/>
<comment type="caution">
    <text evidence="3">The sequence shown here is derived from an EMBL/GenBank/DDBJ whole genome shotgun (WGS) entry which is preliminary data.</text>
</comment>
<feature type="domain" description="PLD phosphodiesterase" evidence="2">
    <location>
        <begin position="289"/>
        <end position="316"/>
    </location>
</feature>
<evidence type="ECO:0000259" key="2">
    <source>
        <dbReference type="PROSITE" id="PS50035"/>
    </source>
</evidence>
<dbReference type="Gene3D" id="3.30.870.10">
    <property type="entry name" value="Endonuclease Chain A"/>
    <property type="match status" value="1"/>
</dbReference>
<dbReference type="Proteomes" id="UP000698800">
    <property type="component" value="Unassembled WGS sequence"/>
</dbReference>
<dbReference type="InterPro" id="IPR001736">
    <property type="entry name" value="PLipase_D/transphosphatidylase"/>
</dbReference>
<feature type="region of interest" description="Disordered" evidence="1">
    <location>
        <begin position="367"/>
        <end position="409"/>
    </location>
</feature>
<dbReference type="PANTHER" id="PTHR21248">
    <property type="entry name" value="CARDIOLIPIN SYNTHASE"/>
    <property type="match status" value="1"/>
</dbReference>
<evidence type="ECO:0000313" key="3">
    <source>
        <dbReference type="EMBL" id="KAH0536671.1"/>
    </source>
</evidence>
<evidence type="ECO:0000313" key="4">
    <source>
        <dbReference type="Proteomes" id="UP000698800"/>
    </source>
</evidence>
<keyword evidence="4" id="KW-1185">Reference proteome</keyword>
<dbReference type="PROSITE" id="PS50035">
    <property type="entry name" value="PLD"/>
    <property type="match status" value="1"/>
</dbReference>
<organism evidence="3 4">
    <name type="scientific">Glutinoglossum americanum</name>
    <dbReference type="NCBI Taxonomy" id="1670608"/>
    <lineage>
        <taxon>Eukaryota</taxon>
        <taxon>Fungi</taxon>
        <taxon>Dikarya</taxon>
        <taxon>Ascomycota</taxon>
        <taxon>Pezizomycotina</taxon>
        <taxon>Geoglossomycetes</taxon>
        <taxon>Geoglossales</taxon>
        <taxon>Geoglossaceae</taxon>
        <taxon>Glutinoglossum</taxon>
    </lineage>
</organism>
<name>A0A9P8L0W3_9PEZI</name>
<reference evidence="3" key="1">
    <citation type="submission" date="2021-03" db="EMBL/GenBank/DDBJ databases">
        <title>Comparative genomics and phylogenomic investigation of the class Geoglossomycetes provide insights into ecological specialization and systematics.</title>
        <authorList>
            <person name="Melie T."/>
            <person name="Pirro S."/>
            <person name="Miller A.N."/>
            <person name="Quandt A."/>
        </authorList>
    </citation>
    <scope>NUCLEOTIDE SEQUENCE</scope>
    <source>
        <strain evidence="3">GBOQ0MN5Z8</strain>
    </source>
</reference>
<feature type="compositionally biased region" description="Basic and acidic residues" evidence="1">
    <location>
        <begin position="397"/>
        <end position="409"/>
    </location>
</feature>
<dbReference type="OrthoDB" id="9997422at2759"/>
<feature type="compositionally biased region" description="Polar residues" evidence="1">
    <location>
        <begin position="367"/>
        <end position="395"/>
    </location>
</feature>
<dbReference type="PANTHER" id="PTHR21248:SF22">
    <property type="entry name" value="PHOSPHOLIPASE D"/>
    <property type="match status" value="1"/>
</dbReference>
<sequence>MVDYGWLYGLPTKGGMTPMPITMTVIPAIALEISDQNPPLTKISYLNPRNKITVTMVSDTLYKTIRSSTTITSHLFENPNEPPGEIATQLYGEEGGPRPLPKLQENTGREDLERAYDCGRWGGERPSDLFLAIYRDALLALENDYLAGMVSPPLMGSCGVLPLTIISTLPDIASHIANCIARATTEVYLATNLWAHGSCTTLITNALRELSRRAGERGQRRKIAVKVIYDRGDVRQVSKKEKQVTYLWKFFDNHLIVPPSSYTTGAIKLPAPDEIPNIDMQVMNYHRPLLGIFHSKYVIIDRAIALLMSCNLWDTDNVEMMCHFEGPIVDSFYDMALMSWHKTLDPPLPMLDMPAAVGKWNGNVSGQPSLCQRTSSDSYATPLSSPSTTHISTSDKLPPHTTDDPHYDPDIESEAARVQASVSPFEQESRMQAVTKHLRGTNEMTVHKMYTSLDPEQRKNLHVHYYVAKDQTRPINAKFKERSFKLLIVDDHLSIQGNGNQDTQSWFHSQEINVMLDSAAVCAEWKDALRRNQNTEKYGEVSQEDGSWKDDEGKGVEGALGWDVGRFSWMWGIVGAFQKVRGVGGF</sequence>